<protein>
    <submittedName>
        <fullName evidence="2">Uncharacterized protein</fullName>
    </submittedName>
</protein>
<organism evidence="2 3">
    <name type="scientific">Nannochloropsis gaditana</name>
    <dbReference type="NCBI Taxonomy" id="72520"/>
    <lineage>
        <taxon>Eukaryota</taxon>
        <taxon>Sar</taxon>
        <taxon>Stramenopiles</taxon>
        <taxon>Ochrophyta</taxon>
        <taxon>Eustigmatophyceae</taxon>
        <taxon>Eustigmatales</taxon>
        <taxon>Monodopsidaceae</taxon>
        <taxon>Nannochloropsis</taxon>
    </lineage>
</organism>
<comment type="caution">
    <text evidence="2">The sequence shown here is derived from an EMBL/GenBank/DDBJ whole genome shotgun (WGS) entry which is preliminary data.</text>
</comment>
<reference evidence="2 3" key="1">
    <citation type="journal article" date="2014" name="Mol. Plant">
        <title>Chromosome Scale Genome Assembly and Transcriptome Profiling of Nannochloropsis gaditana in Nitrogen Depletion.</title>
        <authorList>
            <person name="Corteggiani Carpinelli E."/>
            <person name="Telatin A."/>
            <person name="Vitulo N."/>
            <person name="Forcato C."/>
            <person name="D'Angelo M."/>
            <person name="Schiavon R."/>
            <person name="Vezzi A."/>
            <person name="Giacometti G.M."/>
            <person name="Morosinotto T."/>
            <person name="Valle G."/>
        </authorList>
    </citation>
    <scope>NUCLEOTIDE SEQUENCE [LARGE SCALE GENOMIC DNA]</scope>
    <source>
        <strain evidence="2 3">B-31</strain>
    </source>
</reference>
<accession>W7T5F6</accession>
<keyword evidence="3" id="KW-1185">Reference proteome</keyword>
<gene>
    <name evidence="2" type="ORF">Naga_100254g2</name>
</gene>
<name>W7T5F6_9STRA</name>
<dbReference type="Proteomes" id="UP000019335">
    <property type="component" value="Unassembled WGS sequence"/>
</dbReference>
<sequence>MSPSRFKGPAGGYRLSLGEGGVAIVLLPGLVSSPFFSLWVASVYEVLCIIALGVVAREGRTPAIRSA</sequence>
<evidence type="ECO:0000313" key="3">
    <source>
        <dbReference type="Proteomes" id="UP000019335"/>
    </source>
</evidence>
<evidence type="ECO:0000256" key="1">
    <source>
        <dbReference type="SAM" id="Phobius"/>
    </source>
</evidence>
<keyword evidence="1" id="KW-0472">Membrane</keyword>
<feature type="transmembrane region" description="Helical" evidence="1">
    <location>
        <begin position="36"/>
        <end position="56"/>
    </location>
</feature>
<keyword evidence="1" id="KW-0812">Transmembrane</keyword>
<dbReference type="AlphaFoldDB" id="W7T5F6"/>
<evidence type="ECO:0000313" key="2">
    <source>
        <dbReference type="EMBL" id="EWM22235.1"/>
    </source>
</evidence>
<dbReference type="EMBL" id="AZIL01002244">
    <property type="protein sequence ID" value="EWM22235.1"/>
    <property type="molecule type" value="Genomic_DNA"/>
</dbReference>
<proteinExistence type="predicted"/>
<keyword evidence="1" id="KW-1133">Transmembrane helix</keyword>